<reference evidence="8" key="1">
    <citation type="submission" date="2016-01" db="EMBL/GenBank/DDBJ databases">
        <title>Dissection of insertion-deletion (InDel) variations within complex gene networks underlying wood formation in Populus.</title>
        <authorList>
            <person name="Zhang D."/>
            <person name="Gong C."/>
            <person name="Du Q."/>
            <person name="Xie J."/>
            <person name="Yang X."/>
            <person name="Quan M."/>
            <person name="Li B."/>
        </authorList>
    </citation>
    <scope>NUCLEOTIDE SEQUENCE</scope>
</reference>
<dbReference type="InterPro" id="IPR011051">
    <property type="entry name" value="RmlC_Cupin_sf"/>
</dbReference>
<comment type="similarity">
    <text evidence="2">Belongs to the cysteine dioxygenase family.</text>
</comment>
<evidence type="ECO:0000256" key="6">
    <source>
        <dbReference type="ARBA" id="ARBA00023004"/>
    </source>
</evidence>
<dbReference type="Pfam" id="PF07847">
    <property type="entry name" value="PCO_ADO"/>
    <property type="match status" value="1"/>
</dbReference>
<dbReference type="CDD" id="cd20289">
    <property type="entry name" value="cupin_ADO"/>
    <property type="match status" value="1"/>
</dbReference>
<dbReference type="InterPro" id="IPR012864">
    <property type="entry name" value="PCO/ADO"/>
</dbReference>
<sequence>MTIEATVEPRREPTAHVNRLGFAKRPTKRKRSKKAKKRAPTMALQDLYVSCKEVFKGPGTVPLHQDVKRLCHMLDNMKLEDFGLSCKLKFFNPKAAVNGTPRVTYTIVYECDKFSMCVFFLPATAVIPLHNHPGMTVFSKLLMGTMHVKSYDWVDPPTTDEPDSPAQVRLAKLEADSVFTAPCHTSVLYPTTGGNIHQFTAITPCAFLDVLGPPYSNQDGRDCSYYKDFPYTAFPNGEMGLEEEEGDCYAWLEEITMPENLQMFVIEYLGPQVDDGCS</sequence>
<dbReference type="GO" id="GO:0070483">
    <property type="term" value="P:detection of hypoxia"/>
    <property type="evidence" value="ECO:0007669"/>
    <property type="project" value="UniProtKB-ARBA"/>
</dbReference>
<keyword evidence="5" id="KW-0560">Oxidoreductase</keyword>
<dbReference type="EC" id="1.13.11.20" evidence="3"/>
<keyword evidence="6" id="KW-0408">Iron</keyword>
<evidence type="ECO:0000256" key="2">
    <source>
        <dbReference type="ARBA" id="ARBA00006622"/>
    </source>
</evidence>
<comment type="cofactor">
    <cofactor evidence="1">
        <name>Fe(2+)</name>
        <dbReference type="ChEBI" id="CHEBI:29033"/>
    </cofactor>
</comment>
<dbReference type="Gene3D" id="2.60.120.10">
    <property type="entry name" value="Jelly Rolls"/>
    <property type="match status" value="1"/>
</dbReference>
<evidence type="ECO:0000256" key="1">
    <source>
        <dbReference type="ARBA" id="ARBA00001954"/>
    </source>
</evidence>
<evidence type="ECO:0000256" key="5">
    <source>
        <dbReference type="ARBA" id="ARBA00023002"/>
    </source>
</evidence>
<proteinExistence type="evidence at transcript level"/>
<evidence type="ECO:0000256" key="7">
    <source>
        <dbReference type="ARBA" id="ARBA00024284"/>
    </source>
</evidence>
<protein>
    <recommendedName>
        <fullName evidence="3">cysteine dioxygenase</fullName>
        <ecNumber evidence="3">1.13.11.20</ecNumber>
    </recommendedName>
</protein>
<dbReference type="PANTHER" id="PTHR22966">
    <property type="entry name" value="2-AMINOETHANETHIOL DIOXYGENASE"/>
    <property type="match status" value="1"/>
</dbReference>
<dbReference type="PANTHER" id="PTHR22966:SF63">
    <property type="entry name" value="CYSTEINE DIOXYGENASE"/>
    <property type="match status" value="1"/>
</dbReference>
<dbReference type="InterPro" id="IPR014710">
    <property type="entry name" value="RmlC-like_jellyroll"/>
</dbReference>
<keyword evidence="4" id="KW-0479">Metal-binding</keyword>
<accession>A0A1L6K533</accession>
<comment type="catalytic activity">
    <reaction evidence="7">
        <text>L-cysteine + O2 = 3-sulfino-L-alanine + H(+)</text>
        <dbReference type="Rhea" id="RHEA:20441"/>
        <dbReference type="ChEBI" id="CHEBI:15378"/>
        <dbReference type="ChEBI" id="CHEBI:15379"/>
        <dbReference type="ChEBI" id="CHEBI:35235"/>
        <dbReference type="ChEBI" id="CHEBI:61085"/>
        <dbReference type="EC" id="1.13.11.20"/>
    </reaction>
    <physiologicalReaction direction="left-to-right" evidence="7">
        <dbReference type="Rhea" id="RHEA:20442"/>
    </physiologicalReaction>
</comment>
<evidence type="ECO:0000256" key="4">
    <source>
        <dbReference type="ARBA" id="ARBA00022723"/>
    </source>
</evidence>
<dbReference type="AlphaFoldDB" id="A0A1L6K533"/>
<dbReference type="SUPFAM" id="SSF51182">
    <property type="entry name" value="RmlC-like cupins"/>
    <property type="match status" value="1"/>
</dbReference>
<organism evidence="8">
    <name type="scientific">Populus tomentosa</name>
    <name type="common">Chinese white poplar</name>
    <dbReference type="NCBI Taxonomy" id="118781"/>
    <lineage>
        <taxon>Eukaryota</taxon>
        <taxon>Viridiplantae</taxon>
        <taxon>Streptophyta</taxon>
        <taxon>Embryophyta</taxon>
        <taxon>Tracheophyta</taxon>
        <taxon>Spermatophyta</taxon>
        <taxon>Magnoliopsida</taxon>
        <taxon>eudicotyledons</taxon>
        <taxon>Gunneridae</taxon>
        <taxon>Pentapetalae</taxon>
        <taxon>rosids</taxon>
        <taxon>fabids</taxon>
        <taxon>Malpighiales</taxon>
        <taxon>Salicaceae</taxon>
        <taxon>Saliceae</taxon>
        <taxon>Populus</taxon>
    </lineage>
</organism>
<dbReference type="EMBL" id="KU573456">
    <property type="protein sequence ID" value="APR63921.1"/>
    <property type="molecule type" value="mRNA"/>
</dbReference>
<evidence type="ECO:0000256" key="3">
    <source>
        <dbReference type="ARBA" id="ARBA00013133"/>
    </source>
</evidence>
<name>A0A1L6K533_POPTO</name>
<dbReference type="GO" id="GO:0017172">
    <property type="term" value="F:cysteine dioxygenase activity"/>
    <property type="evidence" value="ECO:0007669"/>
    <property type="project" value="UniProtKB-EC"/>
</dbReference>
<evidence type="ECO:0000313" key="8">
    <source>
        <dbReference type="EMBL" id="APR63921.1"/>
    </source>
</evidence>
<dbReference type="GO" id="GO:0046872">
    <property type="term" value="F:metal ion binding"/>
    <property type="evidence" value="ECO:0007669"/>
    <property type="project" value="UniProtKB-KW"/>
</dbReference>